<dbReference type="EMBL" id="JELW01000118">
    <property type="protein sequence ID" value="EXU94976.1"/>
    <property type="molecule type" value="Genomic_DNA"/>
</dbReference>
<feature type="domain" description="Peptidase S1" evidence="6">
    <location>
        <begin position="30"/>
        <end position="256"/>
    </location>
</feature>
<dbReference type="GO" id="GO:0005576">
    <property type="term" value="C:extracellular region"/>
    <property type="evidence" value="ECO:0007669"/>
    <property type="project" value="UniProtKB-SubCell"/>
</dbReference>
<evidence type="ECO:0000313" key="8">
    <source>
        <dbReference type="Proteomes" id="UP000030151"/>
    </source>
</evidence>
<evidence type="ECO:0000256" key="5">
    <source>
        <dbReference type="SAM" id="SignalP"/>
    </source>
</evidence>
<feature type="signal peptide" evidence="5">
    <location>
        <begin position="1"/>
        <end position="21"/>
    </location>
</feature>
<dbReference type="GO" id="GO:0004252">
    <property type="term" value="F:serine-type endopeptidase activity"/>
    <property type="evidence" value="ECO:0007669"/>
    <property type="project" value="InterPro"/>
</dbReference>
<dbReference type="FunFam" id="2.40.10.10:FF:000047">
    <property type="entry name" value="Trypsin eta"/>
    <property type="match status" value="1"/>
</dbReference>
<dbReference type="eggNOG" id="KOG3627">
    <property type="taxonomic scope" value="Eukaryota"/>
</dbReference>
<dbReference type="PANTHER" id="PTHR24252">
    <property type="entry name" value="ACROSIN-RELATED"/>
    <property type="match status" value="1"/>
</dbReference>
<dbReference type="SMART" id="SM00020">
    <property type="entry name" value="Tryp_SPc"/>
    <property type="match status" value="1"/>
</dbReference>
<dbReference type="InterPro" id="IPR001314">
    <property type="entry name" value="Peptidase_S1A"/>
</dbReference>
<dbReference type="AlphaFoldDB" id="A0A014QQN4"/>
<evidence type="ECO:0000256" key="4">
    <source>
        <dbReference type="RuleBase" id="RU363034"/>
    </source>
</evidence>
<name>A0A014QQN4_9HYPO</name>
<dbReference type="InterPro" id="IPR009003">
    <property type="entry name" value="Peptidase_S1_PA"/>
</dbReference>
<evidence type="ECO:0000256" key="1">
    <source>
        <dbReference type="ARBA" id="ARBA00004613"/>
    </source>
</evidence>
<keyword evidence="4" id="KW-0378">Hydrolase</keyword>
<evidence type="ECO:0000313" key="7">
    <source>
        <dbReference type="EMBL" id="EXU94976.1"/>
    </source>
</evidence>
<reference evidence="7 8" key="1">
    <citation type="submission" date="2014-02" db="EMBL/GenBank/DDBJ databases">
        <title>The genome sequence of the entomopathogenic fungus Metarhizium robertsii ARSEF 2575.</title>
        <authorList>
            <person name="Giuliano Garisto Donzelli B."/>
            <person name="Roe B.A."/>
            <person name="Macmil S.L."/>
            <person name="Krasnoff S.B."/>
            <person name="Gibson D.M."/>
        </authorList>
    </citation>
    <scope>NUCLEOTIDE SEQUENCE [LARGE SCALE GENOMIC DNA]</scope>
    <source>
        <strain evidence="7 8">ARSEF 2575</strain>
    </source>
</reference>
<dbReference type="CDD" id="cd00190">
    <property type="entry name" value="Tryp_SPc"/>
    <property type="match status" value="1"/>
</dbReference>
<evidence type="ECO:0000259" key="6">
    <source>
        <dbReference type="PROSITE" id="PS50240"/>
    </source>
</evidence>
<feature type="chain" id="PRO_5001473692" evidence="5">
    <location>
        <begin position="22"/>
        <end position="256"/>
    </location>
</feature>
<evidence type="ECO:0000256" key="3">
    <source>
        <dbReference type="ARBA" id="ARBA00023157"/>
    </source>
</evidence>
<dbReference type="SUPFAM" id="SSF50494">
    <property type="entry name" value="Trypsin-like serine proteases"/>
    <property type="match status" value="1"/>
</dbReference>
<dbReference type="PRINTS" id="PR00722">
    <property type="entry name" value="CHYMOTRYPSIN"/>
</dbReference>
<keyword evidence="4" id="KW-0720">Serine protease</keyword>
<dbReference type="InterPro" id="IPR001254">
    <property type="entry name" value="Trypsin_dom"/>
</dbReference>
<dbReference type="PANTHER" id="PTHR24252:SF7">
    <property type="entry name" value="HYALIN"/>
    <property type="match status" value="1"/>
</dbReference>
<dbReference type="InterPro" id="IPR018114">
    <property type="entry name" value="TRYPSIN_HIS"/>
</dbReference>
<keyword evidence="3" id="KW-1015">Disulfide bond</keyword>
<accession>A0A014QQN4</accession>
<keyword evidence="4" id="KW-0645">Protease</keyword>
<dbReference type="InterPro" id="IPR043504">
    <property type="entry name" value="Peptidase_S1_PA_chymotrypsin"/>
</dbReference>
<protein>
    <submittedName>
        <fullName evidence="7">Peptidase S1 domain protein</fullName>
    </submittedName>
</protein>
<comment type="caution">
    <text evidence="7">The sequence shown here is derived from an EMBL/GenBank/DDBJ whole genome shotgun (WGS) entry which is preliminary data.</text>
</comment>
<comment type="subcellular location">
    <subcellularLocation>
        <location evidence="1">Secreted</location>
    </subcellularLocation>
</comment>
<dbReference type="HOGENOM" id="CLU_006842_7_5_1"/>
<dbReference type="GO" id="GO:0006508">
    <property type="term" value="P:proteolysis"/>
    <property type="evidence" value="ECO:0007669"/>
    <property type="project" value="UniProtKB-KW"/>
</dbReference>
<dbReference type="GO" id="GO:0051604">
    <property type="term" value="P:protein maturation"/>
    <property type="evidence" value="ECO:0007669"/>
    <property type="project" value="UniProtKB-ARBA"/>
</dbReference>
<dbReference type="PROSITE" id="PS50240">
    <property type="entry name" value="TRYPSIN_DOM"/>
    <property type="match status" value="1"/>
</dbReference>
<dbReference type="Proteomes" id="UP000030151">
    <property type="component" value="Unassembled WGS sequence"/>
</dbReference>
<evidence type="ECO:0000256" key="2">
    <source>
        <dbReference type="ARBA" id="ARBA00022525"/>
    </source>
</evidence>
<dbReference type="OrthoDB" id="4915747at2759"/>
<sequence length="256" mass="26201">MELKSLLAVYLPLCAAPLAAARPASNAVFIVGGSPAAAGEFPFIVSTLLNGRHWCGGVLLNANTVLTAAHCVESTPAISQVRAGSLAHASGGVVANISSITPHPKYEGLGYDMAILKLSTPIEANGTIGYATLPEAGSDPVAGADATVAGWGDLEYAGQAPEELQKVTVPVVDRATCSAAYQAIPNMPNITDAMFCAGLKEGGQDACNGDSGGPIIDTETRVLIGVVSWGYKCAAPNAYGVYTRLGADIEFIKSHL</sequence>
<dbReference type="InterPro" id="IPR033116">
    <property type="entry name" value="TRYPSIN_SER"/>
</dbReference>
<dbReference type="Gene3D" id="2.40.10.10">
    <property type="entry name" value="Trypsin-like serine proteases"/>
    <property type="match status" value="2"/>
</dbReference>
<keyword evidence="2" id="KW-0964">Secreted</keyword>
<dbReference type="Pfam" id="PF00089">
    <property type="entry name" value="Trypsin"/>
    <property type="match status" value="1"/>
</dbReference>
<organism evidence="7 8">
    <name type="scientific">Metarhizium robertsii</name>
    <dbReference type="NCBI Taxonomy" id="568076"/>
    <lineage>
        <taxon>Eukaryota</taxon>
        <taxon>Fungi</taxon>
        <taxon>Dikarya</taxon>
        <taxon>Ascomycota</taxon>
        <taxon>Pezizomycotina</taxon>
        <taxon>Sordariomycetes</taxon>
        <taxon>Hypocreomycetidae</taxon>
        <taxon>Hypocreales</taxon>
        <taxon>Clavicipitaceae</taxon>
        <taxon>Metarhizium</taxon>
    </lineage>
</organism>
<dbReference type="PROSITE" id="PS00135">
    <property type="entry name" value="TRYPSIN_SER"/>
    <property type="match status" value="1"/>
</dbReference>
<keyword evidence="5" id="KW-0732">Signal</keyword>
<dbReference type="PROSITE" id="PS00134">
    <property type="entry name" value="TRYPSIN_HIS"/>
    <property type="match status" value="1"/>
</dbReference>
<gene>
    <name evidence="7" type="ORF">X797_011938</name>
</gene>
<proteinExistence type="predicted"/>